<comment type="caution">
    <text evidence="1">The sequence shown here is derived from an EMBL/GenBank/DDBJ whole genome shotgun (WGS) entry which is preliminary data.</text>
</comment>
<organism evidence="1 2">
    <name type="scientific">Muribaculum caecicola</name>
    <dbReference type="NCBI Taxonomy" id="3038144"/>
    <lineage>
        <taxon>Bacteria</taxon>
        <taxon>Pseudomonadati</taxon>
        <taxon>Bacteroidota</taxon>
        <taxon>Bacteroidia</taxon>
        <taxon>Bacteroidales</taxon>
        <taxon>Muribaculaceae</taxon>
        <taxon>Muribaculum</taxon>
    </lineage>
</organism>
<dbReference type="Proteomes" id="UP000305401">
    <property type="component" value="Unassembled WGS sequence"/>
</dbReference>
<sequence length="418" mass="46514">MKKLCILAVGLLSVTAVSAQKNLVNEVEGKSKGFNADFEAARKELAPALTNPESKEDARTWFVAGNIEFGDYMNQKLQKAAANIDKYNDVKMSVALINGYNNFMTAFPLDTVPEIDKKTGQPKLQKDGSVKVKTKYSKDMVKKILEFQDDFASAGEVLYYAKDFKNAYNAWDIYVGLPNNKSLGNKAPKAYGDTVFGDFEYFKGLAALQAQMYPEALAAFDNAVATTKNDPQTIDFAIAAAAEAKNDAKVIEYAEIGNKLHGDSVVKYLNIIINDKINHEQYAEAQQLLTKAIEVSPDNADLYDVLGILYQSQKDLVKARECFEKAAQLDPKSPKIQFDLGRVIFAQAAEISDNATNLPTPEYNKLREEKIDPILREAIPYLENALLDDSMVSEAKRILRSLYYSLNDDANLKRVEAM</sequence>
<protein>
    <submittedName>
        <fullName evidence="1">Tetratricopeptide repeat protein</fullName>
    </submittedName>
</protein>
<evidence type="ECO:0000313" key="1">
    <source>
        <dbReference type="EMBL" id="THG55152.1"/>
    </source>
</evidence>
<proteinExistence type="predicted"/>
<accession>A0AC61S898</accession>
<dbReference type="EMBL" id="SSTG01000004">
    <property type="protein sequence ID" value="THG55152.1"/>
    <property type="molecule type" value="Genomic_DNA"/>
</dbReference>
<gene>
    <name evidence="1" type="ORF">E5990_00905</name>
</gene>
<reference evidence="1" key="1">
    <citation type="submission" date="2019-04" db="EMBL/GenBank/DDBJ databases">
        <title>Microbes associate with the intestines of laboratory mice.</title>
        <authorList>
            <person name="Navarre W."/>
            <person name="Wong E."/>
            <person name="Huang K.C."/>
            <person name="Tropini C."/>
            <person name="Ng K."/>
            <person name="Yu B."/>
        </authorList>
    </citation>
    <scope>NUCLEOTIDE SEQUENCE</scope>
    <source>
        <strain evidence="1">NM86_A22</strain>
    </source>
</reference>
<name>A0AC61S898_9BACT</name>
<evidence type="ECO:0000313" key="2">
    <source>
        <dbReference type="Proteomes" id="UP000305401"/>
    </source>
</evidence>
<keyword evidence="2" id="KW-1185">Reference proteome</keyword>